<feature type="region of interest" description="Disordered" evidence="8">
    <location>
        <begin position="192"/>
        <end position="260"/>
    </location>
</feature>
<name>A0A3B3QI70_9TELE</name>
<dbReference type="GO" id="GO:0061617">
    <property type="term" value="C:MICOS complex"/>
    <property type="evidence" value="ECO:0007669"/>
    <property type="project" value="UniProtKB-UniRule"/>
</dbReference>
<protein>
    <recommendedName>
        <fullName evidence="7">MICOS complex subunit</fullName>
    </recommendedName>
</protein>
<keyword evidence="3" id="KW-0812">Transmembrane</keyword>
<dbReference type="PANTHER" id="PTHR14564">
    <property type="entry name" value="MICOS COMPLEX SUBUNIT MIC26 / MIC27 FAMILY MEMBER"/>
    <property type="match status" value="1"/>
</dbReference>
<evidence type="ECO:0000256" key="7">
    <source>
        <dbReference type="RuleBase" id="RU363021"/>
    </source>
</evidence>
<comment type="subunit">
    <text evidence="7">Component of the mitochondrial contact site and cristae organizing system (MICOS) complex.</text>
</comment>
<dbReference type="GO" id="GO:0042407">
    <property type="term" value="P:cristae formation"/>
    <property type="evidence" value="ECO:0007669"/>
    <property type="project" value="InterPro"/>
</dbReference>
<organism evidence="9 10">
    <name type="scientific">Paramormyrops kingsleyae</name>
    <dbReference type="NCBI Taxonomy" id="1676925"/>
    <lineage>
        <taxon>Eukaryota</taxon>
        <taxon>Metazoa</taxon>
        <taxon>Chordata</taxon>
        <taxon>Craniata</taxon>
        <taxon>Vertebrata</taxon>
        <taxon>Euteleostomi</taxon>
        <taxon>Actinopterygii</taxon>
        <taxon>Neopterygii</taxon>
        <taxon>Teleostei</taxon>
        <taxon>Osteoglossocephala</taxon>
        <taxon>Osteoglossomorpha</taxon>
        <taxon>Osteoglossiformes</taxon>
        <taxon>Mormyridae</taxon>
        <taxon>Paramormyrops</taxon>
    </lineage>
</organism>
<accession>A0A3B3QI70</accession>
<dbReference type="STRING" id="1676925.ENSPKIP00000005514"/>
<comment type="function">
    <text evidence="7">Component of the MICOS complex, a large protein complex of the mitochondrial inner membrane that plays crucial roles in the maintenance of crista junctions, inner membrane architecture, and formation of contact sites to the outer membrane.</text>
</comment>
<reference evidence="9" key="2">
    <citation type="submission" date="2025-09" db="UniProtKB">
        <authorList>
            <consortium name="Ensembl"/>
        </authorList>
    </citation>
    <scope>IDENTIFICATION</scope>
</reference>
<dbReference type="Ensembl" id="ENSPKIT00000029520.1">
    <property type="protein sequence ID" value="ENSPKIP00000005514.1"/>
    <property type="gene ID" value="ENSPKIG00000022159.1"/>
</dbReference>
<dbReference type="Proteomes" id="UP000261540">
    <property type="component" value="Unplaced"/>
</dbReference>
<dbReference type="GeneTree" id="ENSGT00530000063666"/>
<reference evidence="9" key="1">
    <citation type="submission" date="2025-08" db="UniProtKB">
        <authorList>
            <consortium name="Ensembl"/>
        </authorList>
    </citation>
    <scope>IDENTIFICATION</scope>
</reference>
<keyword evidence="10" id="KW-1185">Reference proteome</keyword>
<evidence type="ECO:0000256" key="8">
    <source>
        <dbReference type="SAM" id="MobiDB-lite"/>
    </source>
</evidence>
<comment type="similarity">
    <text evidence="2">Belongs to the apolipoprotein O/MICOS complex subunit Mic27 family.</text>
</comment>
<evidence type="ECO:0000256" key="3">
    <source>
        <dbReference type="ARBA" id="ARBA00022692"/>
    </source>
</evidence>
<evidence type="ECO:0000256" key="2">
    <source>
        <dbReference type="ARBA" id="ARBA00010904"/>
    </source>
</evidence>
<evidence type="ECO:0000256" key="1">
    <source>
        <dbReference type="ARBA" id="ARBA00004325"/>
    </source>
</evidence>
<comment type="subcellular location">
    <subcellularLocation>
        <location evidence="7">Mitochondrion inner membrane</location>
    </subcellularLocation>
    <subcellularLocation>
        <location evidence="1">Mitochondrion membrane</location>
    </subcellularLocation>
</comment>
<feature type="compositionally biased region" description="Basic and acidic residues" evidence="8">
    <location>
        <begin position="233"/>
        <end position="242"/>
    </location>
</feature>
<evidence type="ECO:0000313" key="10">
    <source>
        <dbReference type="Proteomes" id="UP000261540"/>
    </source>
</evidence>
<dbReference type="AlphaFoldDB" id="A0A3B3QI70"/>
<dbReference type="InterPro" id="IPR019166">
    <property type="entry name" value="MIC26/MIC27"/>
</dbReference>
<evidence type="ECO:0000256" key="5">
    <source>
        <dbReference type="ARBA" id="ARBA00023128"/>
    </source>
</evidence>
<dbReference type="Pfam" id="PF09769">
    <property type="entry name" value="ApoO"/>
    <property type="match status" value="1"/>
</dbReference>
<keyword evidence="5 7" id="KW-0496">Mitochondrion</keyword>
<keyword evidence="7" id="KW-0999">Mitochondrion inner membrane</keyword>
<proteinExistence type="inferred from homology"/>
<sequence length="294" mass="31336">MAAKVLKLSAIPAALGLASFRIYELNKEKTEGHVNSRELSIYTPRSQPYHFVEDQPGSVEKGLHTVRVGLQPFAQAVKDTCISFKIGAVNLYYAGEDIYHYLKDPPPGFLPRVSLITVSGLAGLVLARKGSRAKRIAMSLGLATLGTAVCYPGQTVKVLKITGRKTYAGTQWAVSTAASLWKASPAKTQLVGVQPVSEAPSTELTPETPPPQETHSLPTPLEESVPQLTPEPNWDRPPHPAEDSPPVEGLASVPPTPQKLDLPEAAGLALNSDAPAGKFSVIGISVLLPHLPLL</sequence>
<evidence type="ECO:0000256" key="6">
    <source>
        <dbReference type="ARBA" id="ARBA00023136"/>
    </source>
</evidence>
<dbReference type="InterPro" id="IPR033182">
    <property type="entry name" value="MIC26/MIC27_animal"/>
</dbReference>
<keyword evidence="6" id="KW-0472">Membrane</keyword>
<evidence type="ECO:0000313" key="9">
    <source>
        <dbReference type="Ensembl" id="ENSPKIP00000005514.1"/>
    </source>
</evidence>
<evidence type="ECO:0000256" key="4">
    <source>
        <dbReference type="ARBA" id="ARBA00022989"/>
    </source>
</evidence>
<keyword evidence="4" id="KW-1133">Transmembrane helix</keyword>